<proteinExistence type="predicted"/>
<name>A0A0S4J1N5_BODSA</name>
<reference evidence="2" key="1">
    <citation type="submission" date="2015-09" db="EMBL/GenBank/DDBJ databases">
        <authorList>
            <consortium name="Pathogen Informatics"/>
        </authorList>
    </citation>
    <scope>NUCLEOTIDE SEQUENCE [LARGE SCALE GENOMIC DNA]</scope>
    <source>
        <strain evidence="2">Lake Konstanz</strain>
    </source>
</reference>
<evidence type="ECO:0000313" key="1">
    <source>
        <dbReference type="EMBL" id="CUG82559.1"/>
    </source>
</evidence>
<sequence length="95" mass="10601">MVVIKGGGTTYQITSGKQVPWEEVPEHFKKLAAEQTEIEQCVASRMKAQQCIEDHGFWAPSCVELTEAFHLCQANELRQKLPPRRDGANSTNNSA</sequence>
<dbReference type="AlphaFoldDB" id="A0A0S4J1N5"/>
<dbReference type="OMA" id="HLCQSNE"/>
<dbReference type="OrthoDB" id="247649at2759"/>
<protein>
    <submittedName>
        <fullName evidence="1">Uncharacterized protein</fullName>
    </submittedName>
</protein>
<keyword evidence="2" id="KW-1185">Reference proteome</keyword>
<dbReference type="EMBL" id="CYKH01001079">
    <property type="protein sequence ID" value="CUG82559.1"/>
    <property type="molecule type" value="Genomic_DNA"/>
</dbReference>
<gene>
    <name evidence="1" type="ORF">BSAL_87195</name>
</gene>
<accession>A0A0S4J1N5</accession>
<dbReference type="VEuPathDB" id="TriTrypDB:BSAL_87195"/>
<evidence type="ECO:0000313" key="2">
    <source>
        <dbReference type="Proteomes" id="UP000051952"/>
    </source>
</evidence>
<dbReference type="Proteomes" id="UP000051952">
    <property type="component" value="Unassembled WGS sequence"/>
</dbReference>
<organism evidence="1 2">
    <name type="scientific">Bodo saltans</name>
    <name type="common">Flagellated protozoan</name>
    <dbReference type="NCBI Taxonomy" id="75058"/>
    <lineage>
        <taxon>Eukaryota</taxon>
        <taxon>Discoba</taxon>
        <taxon>Euglenozoa</taxon>
        <taxon>Kinetoplastea</taxon>
        <taxon>Metakinetoplastina</taxon>
        <taxon>Eubodonida</taxon>
        <taxon>Bodonidae</taxon>
        <taxon>Bodo</taxon>
    </lineage>
</organism>